<feature type="transmembrane region" description="Helical" evidence="1">
    <location>
        <begin position="21"/>
        <end position="42"/>
    </location>
</feature>
<dbReference type="HOGENOM" id="CLU_093869_0_0_12"/>
<dbReference type="eggNOG" id="ENOG5031CW2">
    <property type="taxonomic scope" value="Bacteria"/>
</dbReference>
<evidence type="ECO:0000313" key="2">
    <source>
        <dbReference type="EMBL" id="EPF32198.1"/>
    </source>
</evidence>
<evidence type="ECO:0000313" key="3">
    <source>
        <dbReference type="Proteomes" id="UP000014541"/>
    </source>
</evidence>
<dbReference type="AlphaFoldDB" id="S3K1V2"/>
<accession>S3K1V2</accession>
<dbReference type="STRING" id="1125699.HMPREF9194_00193"/>
<dbReference type="RefSeq" id="WP_016524495.1">
    <property type="nucleotide sequence ID" value="NZ_KE332518.1"/>
</dbReference>
<sequence length="261" mass="27393">MESIQFSKAVSAAKTAQAGRSAPTAAALLAFALFFISIFAFAGCTARAALSLDAGKGAALSFKTEAGKSLEQTVTAFTGTEENKTLFDDAKIKAGFKKAGFTLDSLSFSGKTGISLNAHSADIRTADTGGALSLRSDGDGETLTVKLSPATLNSLLKLMPEETAEYTEFLMAPAFTGEKMSEKEYADSIGSMYGSTMRKESESSFFIFDVSAPGEITEAAVLPAGTGSASKNGKKASFRIALNTFLSNSGEIIIRTRWKTK</sequence>
<dbReference type="EMBL" id="ATFF01000002">
    <property type="protein sequence ID" value="EPF32198.1"/>
    <property type="molecule type" value="Genomic_DNA"/>
</dbReference>
<comment type="caution">
    <text evidence="2">The sequence shown here is derived from an EMBL/GenBank/DDBJ whole genome shotgun (WGS) entry which is preliminary data.</text>
</comment>
<keyword evidence="1" id="KW-1133">Transmembrane helix</keyword>
<proteinExistence type="predicted"/>
<dbReference type="OrthoDB" id="361534at2"/>
<keyword evidence="3" id="KW-1185">Reference proteome</keyword>
<organism evidence="2 3">
    <name type="scientific">Treponema maltophilum ATCC 51939</name>
    <dbReference type="NCBI Taxonomy" id="1125699"/>
    <lineage>
        <taxon>Bacteria</taxon>
        <taxon>Pseudomonadati</taxon>
        <taxon>Spirochaetota</taxon>
        <taxon>Spirochaetia</taxon>
        <taxon>Spirochaetales</taxon>
        <taxon>Treponemataceae</taxon>
        <taxon>Treponema</taxon>
    </lineage>
</organism>
<reference evidence="2 3" key="1">
    <citation type="submission" date="2013-04" db="EMBL/GenBank/DDBJ databases">
        <title>The Genome Sequence of Treponema maltophilum ATCC 51939.</title>
        <authorList>
            <consortium name="The Broad Institute Genomics Platform"/>
            <person name="Earl A."/>
            <person name="Ward D."/>
            <person name="Feldgarden M."/>
            <person name="Gevers D."/>
            <person name="Leonetti C."/>
            <person name="Blanton J.M."/>
            <person name="Dewhirst F.E."/>
            <person name="Izard J."/>
            <person name="Walker B."/>
            <person name="Young S."/>
            <person name="Zeng Q."/>
            <person name="Gargeya S."/>
            <person name="Fitzgerald M."/>
            <person name="Haas B."/>
            <person name="Abouelleil A."/>
            <person name="Allen A.W."/>
            <person name="Alvarado L."/>
            <person name="Arachchi H.M."/>
            <person name="Berlin A.M."/>
            <person name="Chapman S.B."/>
            <person name="Gainer-Dewar J."/>
            <person name="Goldberg J."/>
            <person name="Griggs A."/>
            <person name="Gujja S."/>
            <person name="Hansen M."/>
            <person name="Howarth C."/>
            <person name="Imamovic A."/>
            <person name="Ireland A."/>
            <person name="Larimer J."/>
            <person name="McCowan C."/>
            <person name="Murphy C."/>
            <person name="Pearson M."/>
            <person name="Poon T.W."/>
            <person name="Priest M."/>
            <person name="Roberts A."/>
            <person name="Saif S."/>
            <person name="Shea T."/>
            <person name="Sisk P."/>
            <person name="Sykes S."/>
            <person name="Wortman J."/>
            <person name="Nusbaum C."/>
            <person name="Birren B."/>
        </authorList>
    </citation>
    <scope>NUCLEOTIDE SEQUENCE [LARGE SCALE GENOMIC DNA]</scope>
    <source>
        <strain evidence="2 3">ATCC 51939</strain>
    </source>
</reference>
<protein>
    <submittedName>
        <fullName evidence="2">Uncharacterized protein</fullName>
    </submittedName>
</protein>
<evidence type="ECO:0000256" key="1">
    <source>
        <dbReference type="SAM" id="Phobius"/>
    </source>
</evidence>
<dbReference type="Proteomes" id="UP000014541">
    <property type="component" value="Unassembled WGS sequence"/>
</dbReference>
<name>S3K1V2_TREMA</name>
<dbReference type="PATRIC" id="fig|1125699.3.peg.194"/>
<gene>
    <name evidence="2" type="ORF">HMPREF9194_00193</name>
</gene>
<keyword evidence="1" id="KW-0812">Transmembrane</keyword>
<keyword evidence="1" id="KW-0472">Membrane</keyword>